<evidence type="ECO:0000313" key="2">
    <source>
        <dbReference type="Proteomes" id="UP001241072"/>
    </source>
</evidence>
<dbReference type="Proteomes" id="UP001241072">
    <property type="component" value="Unassembled WGS sequence"/>
</dbReference>
<gene>
    <name evidence="1" type="ORF">Q5716_15925</name>
</gene>
<protein>
    <submittedName>
        <fullName evidence="1">Uncharacterized protein</fullName>
    </submittedName>
</protein>
<reference evidence="1 2" key="1">
    <citation type="submission" date="2023-07" db="EMBL/GenBank/DDBJ databases">
        <title>Protaetiibacter sp. nov WY-16 isolated from soil.</title>
        <authorList>
            <person name="Liu B."/>
            <person name="Wan Y."/>
        </authorList>
    </citation>
    <scope>NUCLEOTIDE SEQUENCE [LARGE SCALE GENOMIC DNA]</scope>
    <source>
        <strain evidence="1 2">WY-16</strain>
    </source>
</reference>
<name>A0ABT9BWN7_9MICO</name>
<feature type="non-terminal residue" evidence="1">
    <location>
        <position position="1"/>
    </location>
</feature>
<comment type="caution">
    <text evidence="1">The sequence shown here is derived from an EMBL/GenBank/DDBJ whole genome shotgun (WGS) entry which is preliminary data.</text>
</comment>
<accession>A0ABT9BWN7</accession>
<dbReference type="EMBL" id="JAUQUB010000014">
    <property type="protein sequence ID" value="MDO7883722.1"/>
    <property type="molecule type" value="Genomic_DNA"/>
</dbReference>
<proteinExistence type="predicted"/>
<organism evidence="1 2">
    <name type="scientific">Antiquaquibacter soli</name>
    <dbReference type="NCBI Taxonomy" id="3064523"/>
    <lineage>
        <taxon>Bacteria</taxon>
        <taxon>Bacillati</taxon>
        <taxon>Actinomycetota</taxon>
        <taxon>Actinomycetes</taxon>
        <taxon>Micrococcales</taxon>
        <taxon>Microbacteriaceae</taxon>
        <taxon>Antiquaquibacter</taxon>
    </lineage>
</organism>
<evidence type="ECO:0000313" key="1">
    <source>
        <dbReference type="EMBL" id="MDO7883722.1"/>
    </source>
</evidence>
<dbReference type="RefSeq" id="WP_305004147.1">
    <property type="nucleotide sequence ID" value="NZ_JAUQUB010000014.1"/>
</dbReference>
<keyword evidence="2" id="KW-1185">Reference proteome</keyword>
<sequence length="65" mass="7392">YQNNTIHYIYVDISSCSTFVATASHQGPWAALSTVPPQHLQLFLKTFFTNNYQHVSLLLLQPRGL</sequence>